<organism evidence="1 2">
    <name type="scientific">Rubus argutus</name>
    <name type="common">Southern blackberry</name>
    <dbReference type="NCBI Taxonomy" id="59490"/>
    <lineage>
        <taxon>Eukaryota</taxon>
        <taxon>Viridiplantae</taxon>
        <taxon>Streptophyta</taxon>
        <taxon>Embryophyta</taxon>
        <taxon>Tracheophyta</taxon>
        <taxon>Spermatophyta</taxon>
        <taxon>Magnoliopsida</taxon>
        <taxon>eudicotyledons</taxon>
        <taxon>Gunneridae</taxon>
        <taxon>Pentapetalae</taxon>
        <taxon>rosids</taxon>
        <taxon>fabids</taxon>
        <taxon>Rosales</taxon>
        <taxon>Rosaceae</taxon>
        <taxon>Rosoideae</taxon>
        <taxon>Rosoideae incertae sedis</taxon>
        <taxon>Rubus</taxon>
    </lineage>
</organism>
<gene>
    <name evidence="1" type="ORF">M0R45_009103</name>
</gene>
<dbReference type="PANTHER" id="PTHR10775">
    <property type="entry name" value="OS08G0208400 PROTEIN"/>
    <property type="match status" value="1"/>
</dbReference>
<proteinExistence type="predicted"/>
<name>A0AAW1Y517_RUBAR</name>
<keyword evidence="2" id="KW-1185">Reference proteome</keyword>
<dbReference type="PANTHER" id="PTHR10775:SF185">
    <property type="entry name" value="OS08G0208400 PROTEIN"/>
    <property type="match status" value="1"/>
</dbReference>
<dbReference type="EMBL" id="JBEDUW010000002">
    <property type="protein sequence ID" value="KAK9943496.1"/>
    <property type="molecule type" value="Genomic_DNA"/>
</dbReference>
<protein>
    <submittedName>
        <fullName evidence="1">Uncharacterized protein</fullName>
    </submittedName>
</protein>
<accession>A0AAW1Y517</accession>
<comment type="caution">
    <text evidence="1">The sequence shown here is derived from an EMBL/GenBank/DDBJ whole genome shotgun (WGS) entry which is preliminary data.</text>
</comment>
<dbReference type="Proteomes" id="UP001457282">
    <property type="component" value="Unassembled WGS sequence"/>
</dbReference>
<evidence type="ECO:0000313" key="2">
    <source>
        <dbReference type="Proteomes" id="UP001457282"/>
    </source>
</evidence>
<evidence type="ECO:0000313" key="1">
    <source>
        <dbReference type="EMBL" id="KAK9943496.1"/>
    </source>
</evidence>
<dbReference type="AlphaFoldDB" id="A0AAW1Y517"/>
<sequence>MDRSWMFLRHRFQPKFTQEDEIVSDGEGNEDDNALMFDMLNDVQGPINMEMEDEEASDKDMSNGANKYDYLFGEAQRELYPDSHPEGATVPESHYKAKKMLRELGLGYESIHACKNDCALFWKENEKLDKCPECNELRYKSNDGKRKKVPQKVLRYFPLKPRLKSSDVNGAECAARELGIRTAARRFDLWQVATKMRSLVSSVGNEWAESRSRGGFNGGGYVNGDDCSFREFASDCGFELWQSKCRGVMAG</sequence>
<reference evidence="1 2" key="1">
    <citation type="journal article" date="2023" name="G3 (Bethesda)">
        <title>A chromosome-length genome assembly and annotation of blackberry (Rubus argutus, cv. 'Hillquist').</title>
        <authorList>
            <person name="Bruna T."/>
            <person name="Aryal R."/>
            <person name="Dudchenko O."/>
            <person name="Sargent D.J."/>
            <person name="Mead D."/>
            <person name="Buti M."/>
            <person name="Cavallini A."/>
            <person name="Hytonen T."/>
            <person name="Andres J."/>
            <person name="Pham M."/>
            <person name="Weisz D."/>
            <person name="Mascagni F."/>
            <person name="Usai G."/>
            <person name="Natali L."/>
            <person name="Bassil N."/>
            <person name="Fernandez G.E."/>
            <person name="Lomsadze A."/>
            <person name="Armour M."/>
            <person name="Olukolu B."/>
            <person name="Poorten T."/>
            <person name="Britton C."/>
            <person name="Davik J."/>
            <person name="Ashrafi H."/>
            <person name="Aiden E.L."/>
            <person name="Borodovsky M."/>
            <person name="Worthington M."/>
        </authorList>
    </citation>
    <scope>NUCLEOTIDE SEQUENCE [LARGE SCALE GENOMIC DNA]</scope>
    <source>
        <strain evidence="1">PI 553951</strain>
    </source>
</reference>